<gene>
    <name evidence="2" type="ORF">E2C01_075983</name>
</gene>
<evidence type="ECO:0000256" key="1">
    <source>
        <dbReference type="SAM" id="MobiDB-lite"/>
    </source>
</evidence>
<reference evidence="2 3" key="1">
    <citation type="submission" date="2019-05" db="EMBL/GenBank/DDBJ databases">
        <title>Another draft genome of Portunus trituberculatus and its Hox gene families provides insights of decapod evolution.</title>
        <authorList>
            <person name="Jeong J.-H."/>
            <person name="Song I."/>
            <person name="Kim S."/>
            <person name="Choi T."/>
            <person name="Kim D."/>
            <person name="Ryu S."/>
            <person name="Kim W."/>
        </authorList>
    </citation>
    <scope>NUCLEOTIDE SEQUENCE [LARGE SCALE GENOMIC DNA]</scope>
    <source>
        <tissue evidence="2">Muscle</tissue>
    </source>
</reference>
<feature type="region of interest" description="Disordered" evidence="1">
    <location>
        <begin position="1"/>
        <end position="39"/>
    </location>
</feature>
<dbReference type="AlphaFoldDB" id="A0A5B7I7J7"/>
<accession>A0A5B7I7J7</accession>
<proteinExistence type="predicted"/>
<name>A0A5B7I7J7_PORTR</name>
<dbReference type="Proteomes" id="UP000324222">
    <property type="component" value="Unassembled WGS sequence"/>
</dbReference>
<protein>
    <submittedName>
        <fullName evidence="2">Uncharacterized protein</fullName>
    </submittedName>
</protein>
<keyword evidence="3" id="KW-1185">Reference proteome</keyword>
<comment type="caution">
    <text evidence="2">The sequence shown here is derived from an EMBL/GenBank/DDBJ whole genome shotgun (WGS) entry which is preliminary data.</text>
</comment>
<evidence type="ECO:0000313" key="3">
    <source>
        <dbReference type="Proteomes" id="UP000324222"/>
    </source>
</evidence>
<dbReference type="EMBL" id="VSRR010056755">
    <property type="protein sequence ID" value="MPC81371.1"/>
    <property type="molecule type" value="Genomic_DNA"/>
</dbReference>
<organism evidence="2 3">
    <name type="scientific">Portunus trituberculatus</name>
    <name type="common">Swimming crab</name>
    <name type="synonym">Neptunus trituberculatus</name>
    <dbReference type="NCBI Taxonomy" id="210409"/>
    <lineage>
        <taxon>Eukaryota</taxon>
        <taxon>Metazoa</taxon>
        <taxon>Ecdysozoa</taxon>
        <taxon>Arthropoda</taxon>
        <taxon>Crustacea</taxon>
        <taxon>Multicrustacea</taxon>
        <taxon>Malacostraca</taxon>
        <taxon>Eumalacostraca</taxon>
        <taxon>Eucarida</taxon>
        <taxon>Decapoda</taxon>
        <taxon>Pleocyemata</taxon>
        <taxon>Brachyura</taxon>
        <taxon>Eubrachyura</taxon>
        <taxon>Portunoidea</taxon>
        <taxon>Portunidae</taxon>
        <taxon>Portuninae</taxon>
        <taxon>Portunus</taxon>
    </lineage>
</organism>
<sequence length="138" mass="15319">MQKGARGRGCAGGELGRREAEESTQRKGREAGKQGGTFARVSPSFFPQLAVALPLTSCPRTAPREGRKHLLPRHRLKVPIDGRAPIQRRVFRVAGRAGLRLTRGQDRPLTGRVTARRPRASWVSLLRSSVLKNNYESR</sequence>
<evidence type="ECO:0000313" key="2">
    <source>
        <dbReference type="EMBL" id="MPC81371.1"/>
    </source>
</evidence>
<feature type="compositionally biased region" description="Basic and acidic residues" evidence="1">
    <location>
        <begin position="15"/>
        <end position="32"/>
    </location>
</feature>